<reference evidence="2" key="2">
    <citation type="submission" date="2021-04" db="EMBL/GenBank/DDBJ databases">
        <authorList>
            <person name="Gilroy R."/>
        </authorList>
    </citation>
    <scope>NUCLEOTIDE SEQUENCE</scope>
    <source>
        <strain evidence="2">CHK187-11901</strain>
    </source>
</reference>
<dbReference type="EMBL" id="DWWM01000042">
    <property type="protein sequence ID" value="HJC36828.1"/>
    <property type="molecule type" value="Genomic_DNA"/>
</dbReference>
<evidence type="ECO:0000313" key="3">
    <source>
        <dbReference type="Proteomes" id="UP000823896"/>
    </source>
</evidence>
<feature type="transmembrane region" description="Helical" evidence="1">
    <location>
        <begin position="79"/>
        <end position="100"/>
    </location>
</feature>
<comment type="caution">
    <text evidence="2">The sequence shown here is derived from an EMBL/GenBank/DDBJ whole genome shotgun (WGS) entry which is preliminary data.</text>
</comment>
<name>A0A9D2NU86_9FIRM</name>
<feature type="transmembrane region" description="Helical" evidence="1">
    <location>
        <begin position="50"/>
        <end position="73"/>
    </location>
</feature>
<keyword evidence="1" id="KW-0812">Transmembrane</keyword>
<evidence type="ECO:0000313" key="2">
    <source>
        <dbReference type="EMBL" id="HJC36828.1"/>
    </source>
</evidence>
<evidence type="ECO:0000256" key="1">
    <source>
        <dbReference type="SAM" id="Phobius"/>
    </source>
</evidence>
<accession>A0A9D2NU86</accession>
<proteinExistence type="predicted"/>
<keyword evidence="1" id="KW-1133">Transmembrane helix</keyword>
<organism evidence="2 3">
    <name type="scientific">Candidatus Merdibacter merdavium</name>
    <dbReference type="NCBI Taxonomy" id="2838692"/>
    <lineage>
        <taxon>Bacteria</taxon>
        <taxon>Bacillati</taxon>
        <taxon>Bacillota</taxon>
        <taxon>Erysipelotrichia</taxon>
        <taxon>Erysipelotrichales</taxon>
        <taxon>Erysipelotrichaceae</taxon>
        <taxon>Merdibacter</taxon>
    </lineage>
</organism>
<feature type="transmembrane region" description="Helical" evidence="1">
    <location>
        <begin position="6"/>
        <end position="29"/>
    </location>
</feature>
<sequence>MIPFLLFLLFIQADALAGALCTFAIFSLWHLRRNASNMRVSLQALTRRHLIAAIIPVELLHLPFLLGFTVLCAHCCGNLLSGIAAILMAGIAAGRHILILRHLDDIKHSF</sequence>
<gene>
    <name evidence="2" type="ORF">H9702_06820</name>
</gene>
<dbReference type="Proteomes" id="UP000823896">
    <property type="component" value="Unassembled WGS sequence"/>
</dbReference>
<dbReference type="AlphaFoldDB" id="A0A9D2NU86"/>
<protein>
    <submittedName>
        <fullName evidence="2">Uncharacterized protein</fullName>
    </submittedName>
</protein>
<reference evidence="2" key="1">
    <citation type="journal article" date="2021" name="PeerJ">
        <title>Extensive microbial diversity within the chicken gut microbiome revealed by metagenomics and culture.</title>
        <authorList>
            <person name="Gilroy R."/>
            <person name="Ravi A."/>
            <person name="Getino M."/>
            <person name="Pursley I."/>
            <person name="Horton D.L."/>
            <person name="Alikhan N.F."/>
            <person name="Baker D."/>
            <person name="Gharbi K."/>
            <person name="Hall N."/>
            <person name="Watson M."/>
            <person name="Adriaenssens E.M."/>
            <person name="Foster-Nyarko E."/>
            <person name="Jarju S."/>
            <person name="Secka A."/>
            <person name="Antonio M."/>
            <person name="Oren A."/>
            <person name="Chaudhuri R.R."/>
            <person name="La Ragione R."/>
            <person name="Hildebrand F."/>
            <person name="Pallen M.J."/>
        </authorList>
    </citation>
    <scope>NUCLEOTIDE SEQUENCE</scope>
    <source>
        <strain evidence="2">CHK187-11901</strain>
    </source>
</reference>
<keyword evidence="1" id="KW-0472">Membrane</keyword>